<organism evidence="1 2">
    <name type="scientific">Papaver nudicaule</name>
    <name type="common">Iceland poppy</name>
    <dbReference type="NCBI Taxonomy" id="74823"/>
    <lineage>
        <taxon>Eukaryota</taxon>
        <taxon>Viridiplantae</taxon>
        <taxon>Streptophyta</taxon>
        <taxon>Embryophyta</taxon>
        <taxon>Tracheophyta</taxon>
        <taxon>Spermatophyta</taxon>
        <taxon>Magnoliopsida</taxon>
        <taxon>Ranunculales</taxon>
        <taxon>Papaveraceae</taxon>
        <taxon>Papaveroideae</taxon>
        <taxon>Papaver</taxon>
    </lineage>
</organism>
<comment type="caution">
    <text evidence="1">The sequence shown here is derived from an EMBL/GenBank/DDBJ whole genome shotgun (WGS) entry which is preliminary data.</text>
</comment>
<gene>
    <name evidence="1" type="ORF">MKW94_002602</name>
</gene>
<evidence type="ECO:0000313" key="2">
    <source>
        <dbReference type="Proteomes" id="UP001177140"/>
    </source>
</evidence>
<reference evidence="1" key="1">
    <citation type="submission" date="2022-03" db="EMBL/GenBank/DDBJ databases">
        <title>A functionally conserved STORR gene fusion in Papaver species that diverged 16.8 million years ago.</title>
        <authorList>
            <person name="Catania T."/>
        </authorList>
    </citation>
    <scope>NUCLEOTIDE SEQUENCE</scope>
    <source>
        <strain evidence="1">S-191538</strain>
    </source>
</reference>
<proteinExistence type="predicted"/>
<sequence>KQDKLLLRAREKHEDMAKNARFEQIWKRRKGKKNSATDGNIHELCNIYDVVRVDDEEKISKKVEQT</sequence>
<name>A0AA41V948_PAPNU</name>
<keyword evidence="2" id="KW-1185">Reference proteome</keyword>
<dbReference type="AlphaFoldDB" id="A0AA41V948"/>
<evidence type="ECO:0000313" key="1">
    <source>
        <dbReference type="EMBL" id="MCL7035479.1"/>
    </source>
</evidence>
<protein>
    <submittedName>
        <fullName evidence="1">Uncharacterized protein</fullName>
    </submittedName>
</protein>
<feature type="non-terminal residue" evidence="1">
    <location>
        <position position="66"/>
    </location>
</feature>
<feature type="non-terminal residue" evidence="1">
    <location>
        <position position="1"/>
    </location>
</feature>
<dbReference type="Proteomes" id="UP001177140">
    <property type="component" value="Unassembled WGS sequence"/>
</dbReference>
<accession>A0AA41V948</accession>
<dbReference type="EMBL" id="JAJJMA010157213">
    <property type="protein sequence ID" value="MCL7035479.1"/>
    <property type="molecule type" value="Genomic_DNA"/>
</dbReference>